<name>A0A8B4HZU0_PSEFL</name>
<feature type="transmembrane region" description="Helical" evidence="1">
    <location>
        <begin position="81"/>
        <end position="105"/>
    </location>
</feature>
<organism evidence="2 3">
    <name type="scientific">Pseudomonas fluorescens</name>
    <dbReference type="NCBI Taxonomy" id="294"/>
    <lineage>
        <taxon>Bacteria</taxon>
        <taxon>Pseudomonadati</taxon>
        <taxon>Pseudomonadota</taxon>
        <taxon>Gammaproteobacteria</taxon>
        <taxon>Pseudomonadales</taxon>
        <taxon>Pseudomonadaceae</taxon>
        <taxon>Pseudomonas</taxon>
    </lineage>
</organism>
<keyword evidence="1" id="KW-1133">Transmembrane helix</keyword>
<feature type="transmembrane region" description="Helical" evidence="1">
    <location>
        <begin position="111"/>
        <end position="135"/>
    </location>
</feature>
<evidence type="ECO:0000313" key="2">
    <source>
        <dbReference type="EMBL" id="SQF88808.1"/>
    </source>
</evidence>
<feature type="transmembrane region" description="Helical" evidence="1">
    <location>
        <begin position="7"/>
        <end position="23"/>
    </location>
</feature>
<dbReference type="RefSeq" id="WP_053253738.1">
    <property type="nucleotide sequence ID" value="NZ_CBCRXZ010000014.1"/>
</dbReference>
<evidence type="ECO:0000256" key="1">
    <source>
        <dbReference type="SAM" id="Phobius"/>
    </source>
</evidence>
<proteinExistence type="predicted"/>
<dbReference type="EMBL" id="LS483372">
    <property type="protein sequence ID" value="SQF88808.1"/>
    <property type="molecule type" value="Genomic_DNA"/>
</dbReference>
<accession>A0A8B4HZU0</accession>
<protein>
    <recommendedName>
        <fullName evidence="4">Arginine:ornithine antiporter</fullName>
    </recommendedName>
</protein>
<evidence type="ECO:0008006" key="4">
    <source>
        <dbReference type="Google" id="ProtNLM"/>
    </source>
</evidence>
<reference evidence="2 3" key="1">
    <citation type="submission" date="2018-06" db="EMBL/GenBank/DDBJ databases">
        <authorList>
            <consortium name="Pathogen Informatics"/>
            <person name="Doyle S."/>
        </authorList>
    </citation>
    <scope>NUCLEOTIDE SEQUENCE [LARGE SCALE GENOMIC DNA]</scope>
    <source>
        <strain evidence="2 3">NCTC10038</strain>
    </source>
</reference>
<keyword evidence="1" id="KW-0812">Transmembrane</keyword>
<sequence length="145" mass="16743">MTRKQVFWFWGAMDAIYLVRYWVTSVVEGRVPYLSDIESALWVLRDHSVLQIYTFGFVMLLQISIIASCFLFLLSSQKVRWLVYLQTPLRLVFFIPSVSLLLIGAQLVPGYSVVVMAVLVVASEAMKVWSVWRWGKKSDVSSSRR</sequence>
<feature type="transmembrane region" description="Helical" evidence="1">
    <location>
        <begin position="52"/>
        <end position="74"/>
    </location>
</feature>
<gene>
    <name evidence="2" type="ORF">NCTC10038_00167</name>
</gene>
<dbReference type="GeneID" id="61636190"/>
<dbReference type="AlphaFoldDB" id="A0A8B4HZU0"/>
<dbReference type="Proteomes" id="UP000248640">
    <property type="component" value="Chromosome 1"/>
</dbReference>
<keyword evidence="1" id="KW-0472">Membrane</keyword>
<evidence type="ECO:0000313" key="3">
    <source>
        <dbReference type="Proteomes" id="UP000248640"/>
    </source>
</evidence>